<dbReference type="EMBL" id="PNBA02000005">
    <property type="protein sequence ID" value="KAG6425457.1"/>
    <property type="molecule type" value="Genomic_DNA"/>
</dbReference>
<keyword evidence="1" id="KW-0862">Zinc</keyword>
<dbReference type="Pfam" id="PF13920">
    <property type="entry name" value="zf-C3HC4_3"/>
    <property type="match status" value="1"/>
</dbReference>
<feature type="domain" description="RING-type" evidence="2">
    <location>
        <begin position="182"/>
        <end position="220"/>
    </location>
</feature>
<dbReference type="GO" id="GO:0016567">
    <property type="term" value="P:protein ubiquitination"/>
    <property type="evidence" value="ECO:0007669"/>
    <property type="project" value="TreeGrafter"/>
</dbReference>
<comment type="caution">
    <text evidence="3">The sequence shown here is derived from an EMBL/GenBank/DDBJ whole genome shotgun (WGS) entry which is preliminary data.</text>
</comment>
<reference evidence="3" key="1">
    <citation type="submission" date="2018-01" db="EMBL/GenBank/DDBJ databases">
        <authorList>
            <person name="Mao J.F."/>
        </authorList>
    </citation>
    <scope>NUCLEOTIDE SEQUENCE</scope>
    <source>
        <strain evidence="3">Huo1</strain>
        <tissue evidence="3">Leaf</tissue>
    </source>
</reference>
<evidence type="ECO:0000313" key="3">
    <source>
        <dbReference type="EMBL" id="KAG6425457.1"/>
    </source>
</evidence>
<proteinExistence type="predicted"/>
<dbReference type="GO" id="GO:0008270">
    <property type="term" value="F:zinc ion binding"/>
    <property type="evidence" value="ECO:0007669"/>
    <property type="project" value="UniProtKB-KW"/>
</dbReference>
<dbReference type="PANTHER" id="PTHR15315">
    <property type="entry name" value="RING FINGER PROTEIN 41, 151"/>
    <property type="match status" value="1"/>
</dbReference>
<reference evidence="3" key="2">
    <citation type="submission" date="2020-08" db="EMBL/GenBank/DDBJ databases">
        <title>Plant Genome Project.</title>
        <authorList>
            <person name="Zhang R.-G."/>
        </authorList>
    </citation>
    <scope>NUCLEOTIDE SEQUENCE</scope>
    <source>
        <strain evidence="3">Huo1</strain>
        <tissue evidence="3">Leaf</tissue>
    </source>
</reference>
<dbReference type="GO" id="GO:0061630">
    <property type="term" value="F:ubiquitin protein ligase activity"/>
    <property type="evidence" value="ECO:0007669"/>
    <property type="project" value="TreeGrafter"/>
</dbReference>
<dbReference type="SMART" id="SM00184">
    <property type="entry name" value="RING"/>
    <property type="match status" value="1"/>
</dbReference>
<keyword evidence="1" id="KW-0479">Metal-binding</keyword>
<dbReference type="Gene3D" id="3.30.40.10">
    <property type="entry name" value="Zinc/RING finger domain, C3HC4 (zinc finger)"/>
    <property type="match status" value="1"/>
</dbReference>
<dbReference type="Proteomes" id="UP000298416">
    <property type="component" value="Unassembled WGS sequence"/>
</dbReference>
<keyword evidence="1" id="KW-0863">Zinc-finger</keyword>
<evidence type="ECO:0000256" key="1">
    <source>
        <dbReference type="PROSITE-ProRule" id="PRU00175"/>
    </source>
</evidence>
<dbReference type="FunFam" id="3.30.40.10:FF:000660">
    <property type="entry name" value="RING/U-box superfamily protein"/>
    <property type="match status" value="1"/>
</dbReference>
<evidence type="ECO:0000313" key="4">
    <source>
        <dbReference type="Proteomes" id="UP000298416"/>
    </source>
</evidence>
<dbReference type="PANTHER" id="PTHR15315:SF22">
    <property type="entry name" value="OS01G0905700 PROTEIN"/>
    <property type="match status" value="1"/>
</dbReference>
<dbReference type="InterPro" id="IPR001841">
    <property type="entry name" value="Znf_RING"/>
</dbReference>
<organism evidence="3">
    <name type="scientific">Salvia splendens</name>
    <name type="common">Scarlet sage</name>
    <dbReference type="NCBI Taxonomy" id="180675"/>
    <lineage>
        <taxon>Eukaryota</taxon>
        <taxon>Viridiplantae</taxon>
        <taxon>Streptophyta</taxon>
        <taxon>Embryophyta</taxon>
        <taxon>Tracheophyta</taxon>
        <taxon>Spermatophyta</taxon>
        <taxon>Magnoliopsida</taxon>
        <taxon>eudicotyledons</taxon>
        <taxon>Gunneridae</taxon>
        <taxon>Pentapetalae</taxon>
        <taxon>asterids</taxon>
        <taxon>lamiids</taxon>
        <taxon>Lamiales</taxon>
        <taxon>Lamiaceae</taxon>
        <taxon>Nepetoideae</taxon>
        <taxon>Mentheae</taxon>
        <taxon>Salviinae</taxon>
        <taxon>Salvia</taxon>
        <taxon>Salvia subgen. Calosphace</taxon>
        <taxon>core Calosphace</taxon>
    </lineage>
</organism>
<gene>
    <name evidence="3" type="ORF">SASPL_115892</name>
</gene>
<protein>
    <recommendedName>
        <fullName evidence="2">RING-type domain-containing protein</fullName>
    </recommendedName>
</protein>
<name>A0A8X9A1Q2_SALSN</name>
<dbReference type="SUPFAM" id="SSF57850">
    <property type="entry name" value="RING/U-box"/>
    <property type="match status" value="1"/>
</dbReference>
<accession>A0A8X9A1Q2</accession>
<dbReference type="AlphaFoldDB" id="A0A8X9A1Q2"/>
<sequence length="278" mass="32147">MWQRQIRRCSLRESINAVEADIHHANTLVAALPRDIREDNCFIQMKLSLSPFAPLLMSVLEWMDCSCFDTFLTCLGLFHVLVYQVSYHSYSLRYTLTTCRLQTQKKGERPSANSTVKSILLTNNIYYSNINKHHMFDVQFVLFKKIAVIYPMLKQLEGNLEGLTQAPDDNVNKEEDEEEEECGICMEMDCRVALPNCGHSMCITCFEEWYVRSRSCPFCRGSLKRVTSADLWVLTSRSNVVDATTLAKDNLRSFYLYVQNLPLLASHQDSLLMYNYLI</sequence>
<dbReference type="InterPro" id="IPR013083">
    <property type="entry name" value="Znf_RING/FYVE/PHD"/>
</dbReference>
<dbReference type="PROSITE" id="PS50089">
    <property type="entry name" value="ZF_RING_2"/>
    <property type="match status" value="1"/>
</dbReference>
<keyword evidence="4" id="KW-1185">Reference proteome</keyword>
<evidence type="ECO:0000259" key="2">
    <source>
        <dbReference type="PROSITE" id="PS50089"/>
    </source>
</evidence>